<evidence type="ECO:0000256" key="1">
    <source>
        <dbReference type="ARBA" id="ARBA00022670"/>
    </source>
</evidence>
<evidence type="ECO:0000259" key="10">
    <source>
        <dbReference type="Pfam" id="PF23368"/>
    </source>
</evidence>
<dbReference type="Proteomes" id="UP000595448">
    <property type="component" value="Chromosome"/>
</dbReference>
<keyword evidence="12" id="KW-1185">Reference proteome</keyword>
<keyword evidence="8" id="KW-0472">Membrane</keyword>
<dbReference type="InterPro" id="IPR001915">
    <property type="entry name" value="Peptidase_M48"/>
</dbReference>
<keyword evidence="4 6" id="KW-0862">Zinc</keyword>
<feature type="domain" description="Peptidase M48" evidence="9">
    <location>
        <begin position="151"/>
        <end position="328"/>
    </location>
</feature>
<keyword evidence="1 6" id="KW-0645">Protease</keyword>
<organism evidence="11 12">
    <name type="scientific">Brevundimonas vitisensis</name>
    <dbReference type="NCBI Taxonomy" id="2800818"/>
    <lineage>
        <taxon>Bacteria</taxon>
        <taxon>Pseudomonadati</taxon>
        <taxon>Pseudomonadota</taxon>
        <taxon>Alphaproteobacteria</taxon>
        <taxon>Caulobacterales</taxon>
        <taxon>Caulobacteraceae</taxon>
        <taxon>Brevundimonas</taxon>
    </lineage>
</organism>
<sequence>MDARFLDGRSARVRSATVEIVDQSLTIAVDGTTHVWPLAGLSVVRQGGEARLSHRTDRDARLVMAVDDWTRLSGAQGTVVERRGRGREVRLVMGLTAFAVSVAAFVFVGVPALSGPMARATPVSFEQRMGQNFDGQMGAIFPECAGEEGQAILAALGDRIAAQADTPFDVRVRAVQAPMLNAFALPGGPILITDDLIRDAKSPDELAAVVAHEVAHIEKRHVMQAVWRSLGVGLLLDAVVGGGTGAGQQAVILAGQATDLRYGRDAESEADARGQQLLHDLGLSSRGMASFFWRLGGEQEEGDQALTSATEFLSTHPDSTRRAKAARAAERTGAPALTAQEWATVQATCETGSDNPIDSLKRRFGLGGDDAAPDQGQQMRMHGQTGRRP</sequence>
<dbReference type="InterPro" id="IPR055518">
    <property type="entry name" value="DUF7092"/>
</dbReference>
<evidence type="ECO:0000256" key="7">
    <source>
        <dbReference type="SAM" id="MobiDB-lite"/>
    </source>
</evidence>
<comment type="cofactor">
    <cofactor evidence="6">
        <name>Zn(2+)</name>
        <dbReference type="ChEBI" id="CHEBI:29105"/>
    </cofactor>
    <text evidence="6">Binds 1 zinc ion per subunit.</text>
</comment>
<dbReference type="InterPro" id="IPR051156">
    <property type="entry name" value="Mito/Outer_Membr_Metalloprot"/>
</dbReference>
<evidence type="ECO:0000256" key="3">
    <source>
        <dbReference type="ARBA" id="ARBA00022801"/>
    </source>
</evidence>
<evidence type="ECO:0000259" key="9">
    <source>
        <dbReference type="Pfam" id="PF01435"/>
    </source>
</evidence>
<keyword evidence="2" id="KW-0479">Metal-binding</keyword>
<dbReference type="RefSeq" id="WP_201103061.1">
    <property type="nucleotide sequence ID" value="NZ_CP067977.1"/>
</dbReference>
<dbReference type="Pfam" id="PF23368">
    <property type="entry name" value="DUF7092"/>
    <property type="match status" value="1"/>
</dbReference>
<evidence type="ECO:0000256" key="2">
    <source>
        <dbReference type="ARBA" id="ARBA00022723"/>
    </source>
</evidence>
<dbReference type="EMBL" id="CP067977">
    <property type="protein sequence ID" value="QQQ18704.1"/>
    <property type="molecule type" value="Genomic_DNA"/>
</dbReference>
<proteinExistence type="inferred from homology"/>
<evidence type="ECO:0000256" key="5">
    <source>
        <dbReference type="ARBA" id="ARBA00023049"/>
    </source>
</evidence>
<keyword evidence="8" id="KW-0812">Transmembrane</keyword>
<dbReference type="CDD" id="cd07332">
    <property type="entry name" value="M48C_Oma1_like"/>
    <property type="match status" value="1"/>
</dbReference>
<evidence type="ECO:0000256" key="4">
    <source>
        <dbReference type="ARBA" id="ARBA00022833"/>
    </source>
</evidence>
<feature type="region of interest" description="Disordered" evidence="7">
    <location>
        <begin position="350"/>
        <end position="389"/>
    </location>
</feature>
<accession>A0ABX7BRH1</accession>
<dbReference type="Pfam" id="PF01435">
    <property type="entry name" value="Peptidase_M48"/>
    <property type="match status" value="1"/>
</dbReference>
<keyword evidence="8" id="KW-1133">Transmembrane helix</keyword>
<evidence type="ECO:0000256" key="8">
    <source>
        <dbReference type="SAM" id="Phobius"/>
    </source>
</evidence>
<keyword evidence="3 6" id="KW-0378">Hydrolase</keyword>
<comment type="similarity">
    <text evidence="6">Belongs to the peptidase M48 family.</text>
</comment>
<feature type="transmembrane region" description="Helical" evidence="8">
    <location>
        <begin position="91"/>
        <end position="113"/>
    </location>
</feature>
<evidence type="ECO:0000313" key="12">
    <source>
        <dbReference type="Proteomes" id="UP000595448"/>
    </source>
</evidence>
<protein>
    <submittedName>
        <fullName evidence="11">M48 family metallopeptidase</fullName>
    </submittedName>
</protein>
<gene>
    <name evidence="11" type="ORF">JIP62_00695</name>
</gene>
<dbReference type="PANTHER" id="PTHR22726">
    <property type="entry name" value="METALLOENDOPEPTIDASE OMA1"/>
    <property type="match status" value="1"/>
</dbReference>
<dbReference type="PANTHER" id="PTHR22726:SF1">
    <property type="entry name" value="METALLOENDOPEPTIDASE OMA1, MITOCHONDRIAL"/>
    <property type="match status" value="1"/>
</dbReference>
<evidence type="ECO:0000313" key="11">
    <source>
        <dbReference type="EMBL" id="QQQ18704.1"/>
    </source>
</evidence>
<feature type="domain" description="DUF7092" evidence="10">
    <location>
        <begin position="2"/>
        <end position="72"/>
    </location>
</feature>
<reference evidence="11 12" key="1">
    <citation type="submission" date="2021-01" db="EMBL/GenBank/DDBJ databases">
        <title>Brevundimonas vitis sp. nov., an bacterium isolated from grape (Vitis vinifera).</title>
        <authorList>
            <person name="Jiang L."/>
            <person name="Lee J."/>
        </authorList>
    </citation>
    <scope>NUCLEOTIDE SEQUENCE [LARGE SCALE GENOMIC DNA]</scope>
    <source>
        <strain evidence="11 12">GRTSA-9</strain>
    </source>
</reference>
<evidence type="ECO:0000256" key="6">
    <source>
        <dbReference type="RuleBase" id="RU003983"/>
    </source>
</evidence>
<name>A0ABX7BRH1_9CAUL</name>
<dbReference type="Gene3D" id="3.30.2010.10">
    <property type="entry name" value="Metalloproteases ('zincins'), catalytic domain"/>
    <property type="match status" value="1"/>
</dbReference>
<keyword evidence="5 6" id="KW-0482">Metalloprotease</keyword>